<sequence>MENKHLYKDIRYLIDGNEAQQDAFRVLKQFKVMEILQVYDPTLTGTVPIALNIEGSDLDIICEVYDFAEFRERLTDQFGECEGFEISEKIVSGIRRMKAGFRLEGWDIEVFGQPIPTSEQNAYRHMLIEDRVLKLAGEDFRSLVVSMKRGGTKTEPAFSSLLGLEEKGDAYEAILELENWTDEEIKQACGVYESSSNHIRSISELVKKSKYSYKPSTADIDPDFGPNREYSFQRYIENHAIHVSQGVNENYAHLTIYGKDEFTFKCTLVDVKKETPSLIPVLEASVIEDDHEDYEFYDTMPHIGAVEVRDVEWICHLPEEPKKLGEKFFTFVSSFILNYFYNLSAHIKEFEPVKEYIVKDLQFMMKFPYEGETYIRTRQLW</sequence>
<evidence type="ECO:0000313" key="1">
    <source>
        <dbReference type="EMBL" id="MFD1129017.1"/>
    </source>
</evidence>
<evidence type="ECO:0000313" key="2">
    <source>
        <dbReference type="Proteomes" id="UP001597169"/>
    </source>
</evidence>
<accession>A0ABW3PXL3</accession>
<dbReference type="EMBL" id="JBHTKX010000001">
    <property type="protein sequence ID" value="MFD1129017.1"/>
    <property type="molecule type" value="Genomic_DNA"/>
</dbReference>
<organism evidence="1 2">
    <name type="scientific">Paenibacillus provencensis</name>
    <dbReference type="NCBI Taxonomy" id="441151"/>
    <lineage>
        <taxon>Bacteria</taxon>
        <taxon>Bacillati</taxon>
        <taxon>Bacillota</taxon>
        <taxon>Bacilli</taxon>
        <taxon>Bacillales</taxon>
        <taxon>Paenibacillaceae</taxon>
        <taxon>Paenibacillus</taxon>
    </lineage>
</organism>
<proteinExistence type="predicted"/>
<dbReference type="Pfam" id="PF14091">
    <property type="entry name" value="DUF4269"/>
    <property type="match status" value="1"/>
</dbReference>
<keyword evidence="2" id="KW-1185">Reference proteome</keyword>
<dbReference type="Proteomes" id="UP001597169">
    <property type="component" value="Unassembled WGS sequence"/>
</dbReference>
<gene>
    <name evidence="1" type="ORF">ACFQ3J_12620</name>
</gene>
<reference evidence="2" key="1">
    <citation type="journal article" date="2019" name="Int. J. Syst. Evol. Microbiol.">
        <title>The Global Catalogue of Microorganisms (GCM) 10K type strain sequencing project: providing services to taxonomists for standard genome sequencing and annotation.</title>
        <authorList>
            <consortium name="The Broad Institute Genomics Platform"/>
            <consortium name="The Broad Institute Genome Sequencing Center for Infectious Disease"/>
            <person name="Wu L."/>
            <person name="Ma J."/>
        </authorList>
    </citation>
    <scope>NUCLEOTIDE SEQUENCE [LARGE SCALE GENOMIC DNA]</scope>
    <source>
        <strain evidence="2">CCUG 53519</strain>
    </source>
</reference>
<name>A0ABW3PXL3_9BACL</name>
<comment type="caution">
    <text evidence="1">The sequence shown here is derived from an EMBL/GenBank/DDBJ whole genome shotgun (WGS) entry which is preliminary data.</text>
</comment>
<dbReference type="RefSeq" id="WP_251581933.1">
    <property type="nucleotide sequence ID" value="NZ_JBHTKX010000001.1"/>
</dbReference>
<dbReference type="InterPro" id="IPR025365">
    <property type="entry name" value="DUF4269"/>
</dbReference>
<protein>
    <submittedName>
        <fullName evidence="1">DUF4269 domain-containing protein</fullName>
    </submittedName>
</protein>